<evidence type="ECO:0000259" key="2">
    <source>
        <dbReference type="PROSITE" id="PS50943"/>
    </source>
</evidence>
<dbReference type="InterPro" id="IPR001387">
    <property type="entry name" value="Cro/C1-type_HTH"/>
</dbReference>
<proteinExistence type="predicted"/>
<reference evidence="3 4" key="1">
    <citation type="submission" date="2018-02" db="EMBL/GenBank/DDBJ databases">
        <title>The complete genome of two Bacillus pumilus strains from Cuatro Cienegas, Coahuila, Mexico.</title>
        <authorList>
            <person name="Zarza E."/>
            <person name="Alcaraz L.D."/>
            <person name="Aguilar-Salinas B."/>
            <person name="Islas A."/>
            <person name="Olmedo-Alvarez G."/>
        </authorList>
    </citation>
    <scope>NUCLEOTIDE SEQUENCE [LARGE SCALE GENOMIC DNA]</scope>
    <source>
        <strain evidence="3 4">145</strain>
    </source>
</reference>
<dbReference type="RefSeq" id="WP_117732021.1">
    <property type="nucleotide sequence ID" value="NZ_CP027116.1"/>
</dbReference>
<dbReference type="GO" id="GO:0003677">
    <property type="term" value="F:DNA binding"/>
    <property type="evidence" value="ECO:0007669"/>
    <property type="project" value="UniProtKB-KW"/>
</dbReference>
<dbReference type="Proteomes" id="UP000264960">
    <property type="component" value="Chromosome"/>
</dbReference>
<dbReference type="Gene3D" id="1.10.260.40">
    <property type="entry name" value="lambda repressor-like DNA-binding domains"/>
    <property type="match status" value="1"/>
</dbReference>
<keyword evidence="1" id="KW-0238">DNA-binding</keyword>
<dbReference type="CDD" id="cd00093">
    <property type="entry name" value="HTH_XRE"/>
    <property type="match status" value="1"/>
</dbReference>
<dbReference type="SUPFAM" id="SSF47413">
    <property type="entry name" value="lambda repressor-like DNA-binding domains"/>
    <property type="match status" value="1"/>
</dbReference>
<dbReference type="PANTHER" id="PTHR46558">
    <property type="entry name" value="TRACRIPTIONAL REGULATORY PROTEIN-RELATED-RELATED"/>
    <property type="match status" value="1"/>
</dbReference>
<dbReference type="PROSITE" id="PS50943">
    <property type="entry name" value="HTH_CROC1"/>
    <property type="match status" value="1"/>
</dbReference>
<dbReference type="AlphaFoldDB" id="A0AAD2JD59"/>
<accession>A0AAD2JD59</accession>
<dbReference type="InterPro" id="IPR010982">
    <property type="entry name" value="Lambda_DNA-bd_dom_sf"/>
</dbReference>
<sequence>MQDTRRREVFRKLRKQYKVSQRQVSIDLNISENHIRNIEAGRGNPDAKLLFKISKYFNTSPEKLFPDLLDVEVKVLKSR</sequence>
<dbReference type="Pfam" id="PF01381">
    <property type="entry name" value="HTH_3"/>
    <property type="match status" value="1"/>
</dbReference>
<organism evidence="3 4">
    <name type="scientific">Bacillus pumilus</name>
    <name type="common">Bacillus mesentericus</name>
    <dbReference type="NCBI Taxonomy" id="1408"/>
    <lineage>
        <taxon>Bacteria</taxon>
        <taxon>Bacillati</taxon>
        <taxon>Bacillota</taxon>
        <taxon>Bacilli</taxon>
        <taxon>Bacillales</taxon>
        <taxon>Bacillaceae</taxon>
        <taxon>Bacillus</taxon>
    </lineage>
</organism>
<dbReference type="PANTHER" id="PTHR46558:SF4">
    <property type="entry name" value="DNA-BIDING PHAGE PROTEIN"/>
    <property type="match status" value="1"/>
</dbReference>
<dbReference type="SMART" id="SM00530">
    <property type="entry name" value="HTH_XRE"/>
    <property type="match status" value="1"/>
</dbReference>
<evidence type="ECO:0000313" key="4">
    <source>
        <dbReference type="Proteomes" id="UP000264960"/>
    </source>
</evidence>
<feature type="domain" description="HTH cro/C1-type" evidence="2">
    <location>
        <begin position="10"/>
        <end position="64"/>
    </location>
</feature>
<protein>
    <submittedName>
        <fullName evidence="3">XRE family transcriptional regulator</fullName>
    </submittedName>
</protein>
<dbReference type="EMBL" id="CP027116">
    <property type="protein sequence ID" value="AVM25569.1"/>
    <property type="molecule type" value="Genomic_DNA"/>
</dbReference>
<evidence type="ECO:0000313" key="3">
    <source>
        <dbReference type="EMBL" id="AVM25569.1"/>
    </source>
</evidence>
<evidence type="ECO:0000256" key="1">
    <source>
        <dbReference type="ARBA" id="ARBA00023125"/>
    </source>
</evidence>
<name>A0AAD2JD59_BACPU</name>
<gene>
    <name evidence="3" type="ORF">C5695_17660</name>
</gene>